<feature type="compositionally biased region" description="Basic and acidic residues" evidence="1">
    <location>
        <begin position="209"/>
        <end position="224"/>
    </location>
</feature>
<dbReference type="Pfam" id="PF12804">
    <property type="entry name" value="NTP_transf_3"/>
    <property type="match status" value="1"/>
</dbReference>
<reference evidence="3 4" key="1">
    <citation type="submission" date="2016-11" db="EMBL/GenBank/DDBJ databases">
        <authorList>
            <person name="Jaros S."/>
            <person name="Januszkiewicz K."/>
            <person name="Wedrychowicz H."/>
        </authorList>
    </citation>
    <scope>NUCLEOTIDE SEQUENCE [LARGE SCALE GENOMIC DNA]</scope>
    <source>
        <strain evidence="3 4">DSM 9297</strain>
    </source>
</reference>
<sequence>MCGGRGTRLGAVGEAAEKPLVKVGGEPMVNRVLDALAASRADRAHAVVSPQAPATREHLRTRATGAAGHGGTGDSLAVVDAPGDGYVADLGYALERVDRPVLTVVADLPLLSAAAIDRVLGAAGDRAGAADASLAVYVPVDLKRGLGVSVDPETTTTVDGRPVAPTGLNVVGADDGSGDGPTDASLVLDTEPLAVNANRPRDCRVAEALLRRERGRDASDDPRGPTEQSNSTDTSP</sequence>
<evidence type="ECO:0000256" key="1">
    <source>
        <dbReference type="SAM" id="MobiDB-lite"/>
    </source>
</evidence>
<name>A0A1M5JDE7_9EURY</name>
<organism evidence="3 4">
    <name type="scientific">Halobaculum gomorrense</name>
    <dbReference type="NCBI Taxonomy" id="43928"/>
    <lineage>
        <taxon>Archaea</taxon>
        <taxon>Methanobacteriati</taxon>
        <taxon>Methanobacteriota</taxon>
        <taxon>Stenosarchaea group</taxon>
        <taxon>Halobacteria</taxon>
        <taxon>Halobacteriales</taxon>
        <taxon>Haloferacaceae</taxon>
        <taxon>Halobaculum</taxon>
    </lineage>
</organism>
<dbReference type="InterPro" id="IPR029044">
    <property type="entry name" value="Nucleotide-diphossugar_trans"/>
</dbReference>
<dbReference type="EMBL" id="FQWV01000001">
    <property type="protein sequence ID" value="SHG38567.1"/>
    <property type="molecule type" value="Genomic_DNA"/>
</dbReference>
<dbReference type="SUPFAM" id="SSF53448">
    <property type="entry name" value="Nucleotide-diphospho-sugar transferases"/>
    <property type="match status" value="1"/>
</dbReference>
<dbReference type="OrthoDB" id="9782at2157"/>
<keyword evidence="3" id="KW-0548">Nucleotidyltransferase</keyword>
<dbReference type="PANTHER" id="PTHR43777">
    <property type="entry name" value="MOLYBDENUM COFACTOR CYTIDYLYLTRANSFERASE"/>
    <property type="match status" value="1"/>
</dbReference>
<dbReference type="AlphaFoldDB" id="A0A1M5JDE7"/>
<proteinExistence type="predicted"/>
<dbReference type="Gene3D" id="3.90.550.10">
    <property type="entry name" value="Spore Coat Polysaccharide Biosynthesis Protein SpsA, Chain A"/>
    <property type="match status" value="1"/>
</dbReference>
<dbReference type="PANTHER" id="PTHR43777:SF1">
    <property type="entry name" value="MOLYBDENUM COFACTOR CYTIDYLYLTRANSFERASE"/>
    <property type="match status" value="1"/>
</dbReference>
<evidence type="ECO:0000259" key="2">
    <source>
        <dbReference type="Pfam" id="PF12804"/>
    </source>
</evidence>
<dbReference type="InterPro" id="IPR025877">
    <property type="entry name" value="MobA-like_NTP_Trfase"/>
</dbReference>
<feature type="domain" description="MobA-like NTP transferase" evidence="2">
    <location>
        <begin position="2"/>
        <end position="127"/>
    </location>
</feature>
<protein>
    <submittedName>
        <fullName evidence="3">Adenosylcobinamide-phosphate guanylyltransferase</fullName>
    </submittedName>
</protein>
<keyword evidence="4" id="KW-1185">Reference proteome</keyword>
<keyword evidence="3" id="KW-0808">Transferase</keyword>
<feature type="compositionally biased region" description="Polar residues" evidence="1">
    <location>
        <begin position="226"/>
        <end position="236"/>
    </location>
</feature>
<evidence type="ECO:0000313" key="4">
    <source>
        <dbReference type="Proteomes" id="UP000184357"/>
    </source>
</evidence>
<gene>
    <name evidence="3" type="ORF">SAMN05443636_0055</name>
</gene>
<dbReference type="STRING" id="43928.SAMN05443636_0055"/>
<feature type="region of interest" description="Disordered" evidence="1">
    <location>
        <begin position="209"/>
        <end position="236"/>
    </location>
</feature>
<dbReference type="Proteomes" id="UP000184357">
    <property type="component" value="Unassembled WGS sequence"/>
</dbReference>
<accession>A0A1M5JDE7</accession>
<evidence type="ECO:0000313" key="3">
    <source>
        <dbReference type="EMBL" id="SHG38567.1"/>
    </source>
</evidence>
<dbReference type="GO" id="GO:0016779">
    <property type="term" value="F:nucleotidyltransferase activity"/>
    <property type="evidence" value="ECO:0007669"/>
    <property type="project" value="UniProtKB-KW"/>
</dbReference>